<dbReference type="AlphaFoldDB" id="A0A9P1CSR2"/>
<dbReference type="InterPro" id="IPR029058">
    <property type="entry name" value="AB_hydrolase_fold"/>
</dbReference>
<reference evidence="2" key="2">
    <citation type="submission" date="2024-04" db="EMBL/GenBank/DDBJ databases">
        <authorList>
            <person name="Chen Y."/>
            <person name="Shah S."/>
            <person name="Dougan E. K."/>
            <person name="Thang M."/>
            <person name="Chan C."/>
        </authorList>
    </citation>
    <scope>NUCLEOTIDE SEQUENCE [LARGE SCALE GENOMIC DNA]</scope>
</reference>
<organism evidence="1">
    <name type="scientific">Cladocopium goreaui</name>
    <dbReference type="NCBI Taxonomy" id="2562237"/>
    <lineage>
        <taxon>Eukaryota</taxon>
        <taxon>Sar</taxon>
        <taxon>Alveolata</taxon>
        <taxon>Dinophyceae</taxon>
        <taxon>Suessiales</taxon>
        <taxon>Symbiodiniaceae</taxon>
        <taxon>Cladocopium</taxon>
    </lineage>
</organism>
<protein>
    <submittedName>
        <fullName evidence="3">Protein ABHD13 (Alpha/beta hydrolas e domain-containing protein 13) (Abhydrolase domain-containing protein 13)</fullName>
    </submittedName>
</protein>
<dbReference type="Gene3D" id="3.40.50.1820">
    <property type="entry name" value="alpha/beta hydrolase"/>
    <property type="match status" value="1"/>
</dbReference>
<name>A0A9P1CSR2_9DINO</name>
<sequence>MFKCQRPLVLYFHGNAETVDTYLDPEVFHPLQASKVSALVADFRGYGYSTGRPSLATIATDGERVAALAEASSSRRR</sequence>
<accession>A0A9P1CSR2</accession>
<evidence type="ECO:0000313" key="3">
    <source>
        <dbReference type="EMBL" id="CAL4782933.1"/>
    </source>
</evidence>
<dbReference type="OrthoDB" id="10249433at2759"/>
<proteinExistence type="predicted"/>
<reference evidence="1" key="1">
    <citation type="submission" date="2022-10" db="EMBL/GenBank/DDBJ databases">
        <authorList>
            <person name="Chen Y."/>
            <person name="Dougan E. K."/>
            <person name="Chan C."/>
            <person name="Rhodes N."/>
            <person name="Thang M."/>
        </authorList>
    </citation>
    <scope>NUCLEOTIDE SEQUENCE</scope>
</reference>
<keyword evidence="4" id="KW-1185">Reference proteome</keyword>
<dbReference type="EMBL" id="CAMXCT020002098">
    <property type="protein sequence ID" value="CAL1148996.1"/>
    <property type="molecule type" value="Genomic_DNA"/>
</dbReference>
<dbReference type="Proteomes" id="UP001152797">
    <property type="component" value="Unassembled WGS sequence"/>
</dbReference>
<evidence type="ECO:0000313" key="2">
    <source>
        <dbReference type="EMBL" id="CAL1148996.1"/>
    </source>
</evidence>
<comment type="caution">
    <text evidence="1">The sequence shown here is derived from an EMBL/GenBank/DDBJ whole genome shotgun (WGS) entry which is preliminary data.</text>
</comment>
<gene>
    <name evidence="1" type="ORF">C1SCF055_LOCUS22158</name>
</gene>
<dbReference type="SUPFAM" id="SSF53474">
    <property type="entry name" value="alpha/beta-Hydrolases"/>
    <property type="match status" value="1"/>
</dbReference>
<evidence type="ECO:0000313" key="4">
    <source>
        <dbReference type="Proteomes" id="UP001152797"/>
    </source>
</evidence>
<dbReference type="EMBL" id="CAMXCT030002098">
    <property type="protein sequence ID" value="CAL4782933.1"/>
    <property type="molecule type" value="Genomic_DNA"/>
</dbReference>
<dbReference type="EMBL" id="CAMXCT010002098">
    <property type="protein sequence ID" value="CAI3995621.1"/>
    <property type="molecule type" value="Genomic_DNA"/>
</dbReference>
<evidence type="ECO:0000313" key="1">
    <source>
        <dbReference type="EMBL" id="CAI3995621.1"/>
    </source>
</evidence>